<proteinExistence type="predicted"/>
<evidence type="ECO:0000256" key="1">
    <source>
        <dbReference type="SAM" id="MobiDB-lite"/>
    </source>
</evidence>
<dbReference type="PANTHER" id="PTHR37984:SF5">
    <property type="entry name" value="PROTEIN NYNRIN-LIKE"/>
    <property type="match status" value="1"/>
</dbReference>
<dbReference type="AlphaFoldDB" id="A0A0N5C7M7"/>
<organism evidence="2 3">
    <name type="scientific">Strongyloides papillosus</name>
    <name type="common">Intestinal threadworm</name>
    <dbReference type="NCBI Taxonomy" id="174720"/>
    <lineage>
        <taxon>Eukaryota</taxon>
        <taxon>Metazoa</taxon>
        <taxon>Ecdysozoa</taxon>
        <taxon>Nematoda</taxon>
        <taxon>Chromadorea</taxon>
        <taxon>Rhabditida</taxon>
        <taxon>Tylenchina</taxon>
        <taxon>Panagrolaimomorpha</taxon>
        <taxon>Strongyloidoidea</taxon>
        <taxon>Strongyloididae</taxon>
        <taxon>Strongyloides</taxon>
    </lineage>
</organism>
<feature type="compositionally biased region" description="Low complexity" evidence="1">
    <location>
        <begin position="14"/>
        <end position="42"/>
    </location>
</feature>
<dbReference type="Gene3D" id="3.10.10.10">
    <property type="entry name" value="HIV Type 1 Reverse Transcriptase, subunit A, domain 1"/>
    <property type="match status" value="1"/>
</dbReference>
<evidence type="ECO:0000313" key="2">
    <source>
        <dbReference type="Proteomes" id="UP000046392"/>
    </source>
</evidence>
<dbReference type="PANTHER" id="PTHR37984">
    <property type="entry name" value="PROTEIN CBG26694"/>
    <property type="match status" value="1"/>
</dbReference>
<dbReference type="SUPFAM" id="SSF56672">
    <property type="entry name" value="DNA/RNA polymerases"/>
    <property type="match status" value="1"/>
</dbReference>
<feature type="compositionally biased region" description="Basic and acidic residues" evidence="1">
    <location>
        <begin position="49"/>
        <end position="77"/>
    </location>
</feature>
<feature type="compositionally biased region" description="Polar residues" evidence="1">
    <location>
        <begin position="1"/>
        <end position="13"/>
    </location>
</feature>
<name>A0A0N5C7M7_STREA</name>
<dbReference type="WBParaSite" id="SPAL_0001393900.1">
    <property type="protein sequence ID" value="SPAL_0001393900.1"/>
    <property type="gene ID" value="SPAL_0001393900"/>
</dbReference>
<evidence type="ECO:0000313" key="3">
    <source>
        <dbReference type="WBParaSite" id="SPAL_0001393900.1"/>
    </source>
</evidence>
<accession>A0A0N5C7M7</accession>
<dbReference type="InterPro" id="IPR043502">
    <property type="entry name" value="DNA/RNA_pol_sf"/>
</dbReference>
<sequence length="352" mass="40362">MTINNHFLKQSNPGYNVNGTTRGNGGMNRVTNSRFTSNNTTRYNAVDSYNDKRNGIDGRAFNNHDDKLYRGNQNQRRDDYVTNIVNMYNERKHDSMNDTKKNDERYPRSAEVFQPNARDPVVNNQEIDKVEGEPTITNMNARQPYINIREKIDEIISKRQENLKMLNYLEECAPSLHRVIIENEDIFNEVQVEPAVEIEIPLKEGFEPIIQQPYKLNQSQLEVLGKELNKQILLGHTYSVKNPIHCSPITITSDNRVCVDSRKQNVMIIETELGLSSIRDIQLLLKSSSSTSNVISQIDLASAFKLFKVKDSQRILANTACPLGCFGSSRLQFGWTSSSYIFHTTLNRHMKL</sequence>
<protein>
    <submittedName>
        <fullName evidence="3">Integrase_H2C2 domain-containing protein</fullName>
    </submittedName>
</protein>
<feature type="region of interest" description="Disordered" evidence="1">
    <location>
        <begin position="1"/>
        <end position="77"/>
    </location>
</feature>
<dbReference type="InterPro" id="IPR043128">
    <property type="entry name" value="Rev_trsase/Diguanyl_cyclase"/>
</dbReference>
<dbReference type="Gene3D" id="3.30.70.270">
    <property type="match status" value="1"/>
</dbReference>
<dbReference type="InterPro" id="IPR050951">
    <property type="entry name" value="Retrovirus_Pol_polyprotein"/>
</dbReference>
<keyword evidence="2" id="KW-1185">Reference proteome</keyword>
<dbReference type="Proteomes" id="UP000046392">
    <property type="component" value="Unplaced"/>
</dbReference>
<reference evidence="3" key="1">
    <citation type="submission" date="2017-02" db="UniProtKB">
        <authorList>
            <consortium name="WormBaseParasite"/>
        </authorList>
    </citation>
    <scope>IDENTIFICATION</scope>
</reference>